<keyword evidence="4" id="KW-0411">Iron-sulfur</keyword>
<dbReference type="SFLD" id="SFLDF00311">
    <property type="entry name" value="heme_degradation_proteins_(Hut"/>
    <property type="match status" value="1"/>
</dbReference>
<keyword evidence="7" id="KW-1185">Reference proteome</keyword>
<dbReference type="eggNOG" id="COG0635">
    <property type="taxonomic scope" value="Bacteria"/>
</dbReference>
<dbReference type="InterPro" id="IPR026332">
    <property type="entry name" value="HutW"/>
</dbReference>
<dbReference type="InterPro" id="IPR058240">
    <property type="entry name" value="rSAM_sf"/>
</dbReference>
<dbReference type="PATRIC" id="fig|861450.3.peg.1778"/>
<dbReference type="RefSeq" id="WP_006790890.1">
    <property type="nucleotide sequence ID" value="NZ_JH417612.1"/>
</dbReference>
<accession>G9YJS0</accession>
<dbReference type="PANTHER" id="PTHR13932:SF9">
    <property type="entry name" value="COPROPORPHYRINOGEN III OXIDASE"/>
    <property type="match status" value="1"/>
</dbReference>
<evidence type="ECO:0000256" key="4">
    <source>
        <dbReference type="ARBA" id="ARBA00023014"/>
    </source>
</evidence>
<dbReference type="AlphaFoldDB" id="G9YJS0"/>
<dbReference type="InterPro" id="IPR034505">
    <property type="entry name" value="Coproporphyrinogen-III_oxidase"/>
</dbReference>
<keyword evidence="3" id="KW-0408">Iron</keyword>
<dbReference type="NCBIfam" id="TIGR04107">
    <property type="entry name" value="rSAM_HutW"/>
    <property type="match status" value="1"/>
</dbReference>
<sequence length="522" mass="58152">MGLAELYQKLTAEQRDFQFGRVGADPLTEGFPRKRVVHAGIDGTPVSPAEAQGIWHELMSRPPTGEPTQTAYIHIPFCKTKCLYCAFFQNGTDQLVEDAYVDRLVQDMERESASPRLKDGHIHSVFIGGGTPTSLSPANAKRLLATIRTCLPLANDYELTLEGRIHDLVPEKMDVWMAGGVNRMSLGVQSFDTKVRRQVGRLDDKETVLKNLKALEAYNQCVTVIDLIYGLPGQDHEIWKEDLDCLIASGVDGADLYQLNVFDNSDLSKRIAAGALPPAATTKEQAKMFAFARDYLNKRRFRRLSAAHWSQTNRERSLYNTLAKRGVTMFPFGSGAGGHLDGYSTMLYRTIDTYSQAVERHEKPFMALVKQSEVQPLVNCTLEQLEQGYFNVDALVAADGRLTDLKWLYDLWQDQGFVSFNGVLYELTEAGEFWQVNLAQTTVECINYLIKGEETMSLQGVAAQDGDETKSVSEKVLKIITAMKKAKSAGGGPTPEAMAMMTEAMKMLTPEELQEVMKNMGK</sequence>
<dbReference type="GO" id="GO:0003824">
    <property type="term" value="F:catalytic activity"/>
    <property type="evidence" value="ECO:0007669"/>
    <property type="project" value="InterPro"/>
</dbReference>
<dbReference type="PROSITE" id="PS51918">
    <property type="entry name" value="RADICAL_SAM"/>
    <property type="match status" value="1"/>
</dbReference>
<keyword evidence="2" id="KW-0479">Metal-binding</keyword>
<reference evidence="6 7" key="1">
    <citation type="submission" date="2011-08" db="EMBL/GenBank/DDBJ databases">
        <authorList>
            <person name="Weinstock G."/>
            <person name="Sodergren E."/>
            <person name="Clifton S."/>
            <person name="Fulton L."/>
            <person name="Fulton B."/>
            <person name="Courtney L."/>
            <person name="Fronick C."/>
            <person name="Harrison M."/>
            <person name="Strong C."/>
            <person name="Farmer C."/>
            <person name="Delahaunty K."/>
            <person name="Markovic C."/>
            <person name="Hall O."/>
            <person name="Minx P."/>
            <person name="Tomlinson C."/>
            <person name="Mitreva M."/>
            <person name="Hou S."/>
            <person name="Chen J."/>
            <person name="Wollam A."/>
            <person name="Pepin K.H."/>
            <person name="Johnson M."/>
            <person name="Bhonagiri V."/>
            <person name="Zhang X."/>
            <person name="Suruliraj S."/>
            <person name="Warren W."/>
            <person name="Chinwalla A."/>
            <person name="Mardis E.R."/>
            <person name="Wilson R.K."/>
        </authorList>
    </citation>
    <scope>NUCLEOTIDE SEQUENCE [LARGE SCALE GENOMIC DNA]</scope>
    <source>
        <strain evidence="6 7">F0357</strain>
    </source>
</reference>
<evidence type="ECO:0000256" key="3">
    <source>
        <dbReference type="ARBA" id="ARBA00023004"/>
    </source>
</evidence>
<dbReference type="PANTHER" id="PTHR13932">
    <property type="entry name" value="COPROPORPHYRINIGEN III OXIDASE"/>
    <property type="match status" value="1"/>
</dbReference>
<gene>
    <name evidence="6" type="ORF">HMPREF0080_01924</name>
</gene>
<dbReference type="OrthoDB" id="9808022at2"/>
<dbReference type="STRING" id="861450.HMPREF0080_01924"/>
<evidence type="ECO:0000259" key="5">
    <source>
        <dbReference type="PROSITE" id="PS51918"/>
    </source>
</evidence>
<dbReference type="HOGENOM" id="CLU_027579_4_0_9"/>
<evidence type="ECO:0000256" key="2">
    <source>
        <dbReference type="ARBA" id="ARBA00022723"/>
    </source>
</evidence>
<comment type="caution">
    <text evidence="6">The sequence shown here is derived from an EMBL/GenBank/DDBJ whole genome shotgun (WGS) entry which is preliminary data.</text>
</comment>
<dbReference type="Pfam" id="PF04055">
    <property type="entry name" value="Radical_SAM"/>
    <property type="match status" value="1"/>
</dbReference>
<dbReference type="InterPro" id="IPR007197">
    <property type="entry name" value="rSAM"/>
</dbReference>
<dbReference type="SFLD" id="SFLDS00029">
    <property type="entry name" value="Radical_SAM"/>
    <property type="match status" value="1"/>
</dbReference>
<dbReference type="InterPro" id="IPR013785">
    <property type="entry name" value="Aldolase_TIM"/>
</dbReference>
<dbReference type="GO" id="GO:0005737">
    <property type="term" value="C:cytoplasm"/>
    <property type="evidence" value="ECO:0007669"/>
    <property type="project" value="TreeGrafter"/>
</dbReference>
<dbReference type="Gene3D" id="3.20.20.70">
    <property type="entry name" value="Aldolase class I"/>
    <property type="match status" value="1"/>
</dbReference>
<evidence type="ECO:0000256" key="1">
    <source>
        <dbReference type="ARBA" id="ARBA00022691"/>
    </source>
</evidence>
<evidence type="ECO:0000313" key="7">
    <source>
        <dbReference type="Proteomes" id="UP000005481"/>
    </source>
</evidence>
<dbReference type="InterPro" id="IPR006638">
    <property type="entry name" value="Elp3/MiaA/NifB-like_rSAM"/>
</dbReference>
<evidence type="ECO:0000313" key="6">
    <source>
        <dbReference type="EMBL" id="EHM38254.1"/>
    </source>
</evidence>
<feature type="domain" description="Radical SAM core" evidence="5">
    <location>
        <begin position="63"/>
        <end position="299"/>
    </location>
</feature>
<dbReference type="EMBL" id="AGCJ01000083">
    <property type="protein sequence ID" value="EHM38254.1"/>
    <property type="molecule type" value="Genomic_DNA"/>
</dbReference>
<keyword evidence="1" id="KW-0949">S-adenosyl-L-methionine</keyword>
<dbReference type="SMART" id="SM00729">
    <property type="entry name" value="Elp3"/>
    <property type="match status" value="1"/>
</dbReference>
<dbReference type="GO" id="GO:0046872">
    <property type="term" value="F:metal ion binding"/>
    <property type="evidence" value="ECO:0007669"/>
    <property type="project" value="UniProtKB-KW"/>
</dbReference>
<protein>
    <submittedName>
        <fullName evidence="6">Radical SAM domain protein</fullName>
    </submittedName>
</protein>
<dbReference type="GO" id="GO:0006779">
    <property type="term" value="P:porphyrin-containing compound biosynthetic process"/>
    <property type="evidence" value="ECO:0007669"/>
    <property type="project" value="TreeGrafter"/>
</dbReference>
<organism evidence="6 7">
    <name type="scientific">Anaeroglobus geminatus F0357</name>
    <dbReference type="NCBI Taxonomy" id="861450"/>
    <lineage>
        <taxon>Bacteria</taxon>
        <taxon>Bacillati</taxon>
        <taxon>Bacillota</taxon>
        <taxon>Negativicutes</taxon>
        <taxon>Veillonellales</taxon>
        <taxon>Veillonellaceae</taxon>
        <taxon>Anaeroglobus</taxon>
    </lineage>
</organism>
<dbReference type="Proteomes" id="UP000005481">
    <property type="component" value="Unassembled WGS sequence"/>
</dbReference>
<name>G9YJS0_9FIRM</name>
<dbReference type="GO" id="GO:0051539">
    <property type="term" value="F:4 iron, 4 sulfur cluster binding"/>
    <property type="evidence" value="ECO:0007669"/>
    <property type="project" value="TreeGrafter"/>
</dbReference>
<proteinExistence type="predicted"/>
<dbReference type="SUPFAM" id="SSF102114">
    <property type="entry name" value="Radical SAM enzymes"/>
    <property type="match status" value="1"/>
</dbReference>
<dbReference type="SFLD" id="SFLDG01065">
    <property type="entry name" value="anaerobic_coproporphyrinogen-I"/>
    <property type="match status" value="1"/>
</dbReference>